<feature type="compositionally biased region" description="Low complexity" evidence="9">
    <location>
        <begin position="39"/>
        <end position="52"/>
    </location>
</feature>
<evidence type="ECO:0000256" key="6">
    <source>
        <dbReference type="ARBA" id="ARBA00023326"/>
    </source>
</evidence>
<dbReference type="HOGENOM" id="CLU_002833_6_1_1"/>
<feature type="region of interest" description="Disordered" evidence="9">
    <location>
        <begin position="32"/>
        <end position="52"/>
    </location>
</feature>
<name>A0A0C9X2A5_9AGAR</name>
<evidence type="ECO:0000256" key="9">
    <source>
        <dbReference type="SAM" id="MobiDB-lite"/>
    </source>
</evidence>
<evidence type="ECO:0000256" key="1">
    <source>
        <dbReference type="ARBA" id="ARBA00000822"/>
    </source>
</evidence>
<dbReference type="InterPro" id="IPR029070">
    <property type="entry name" value="Chitinase_insertion_sf"/>
</dbReference>
<keyword evidence="4" id="KW-0119">Carbohydrate metabolism</keyword>
<protein>
    <submittedName>
        <fullName evidence="12">Glycoside hydrolase family 18 protein</fullName>
    </submittedName>
</protein>
<dbReference type="PANTHER" id="PTHR11177">
    <property type="entry name" value="CHITINASE"/>
    <property type="match status" value="1"/>
</dbReference>
<evidence type="ECO:0000259" key="11">
    <source>
        <dbReference type="PROSITE" id="PS51910"/>
    </source>
</evidence>
<dbReference type="GO" id="GO:0008061">
    <property type="term" value="F:chitin binding"/>
    <property type="evidence" value="ECO:0007669"/>
    <property type="project" value="InterPro"/>
</dbReference>
<reference evidence="12 13" key="1">
    <citation type="submission" date="2014-04" db="EMBL/GenBank/DDBJ databases">
        <authorList>
            <consortium name="DOE Joint Genome Institute"/>
            <person name="Kuo A."/>
            <person name="Kohler A."/>
            <person name="Nagy L.G."/>
            <person name="Floudas D."/>
            <person name="Copeland A."/>
            <person name="Barry K.W."/>
            <person name="Cichocki N."/>
            <person name="Veneault-Fourrey C."/>
            <person name="LaButti K."/>
            <person name="Lindquist E.A."/>
            <person name="Lipzen A."/>
            <person name="Lundell T."/>
            <person name="Morin E."/>
            <person name="Murat C."/>
            <person name="Sun H."/>
            <person name="Tunlid A."/>
            <person name="Henrissat B."/>
            <person name="Grigoriev I.V."/>
            <person name="Hibbett D.S."/>
            <person name="Martin F."/>
            <person name="Nordberg H.P."/>
            <person name="Cantor M.N."/>
            <person name="Hua S.X."/>
        </authorList>
    </citation>
    <scope>NUCLEOTIDE SEQUENCE [LARGE SCALE GENOMIC DNA]</scope>
    <source>
        <strain evidence="12 13">LaAM-08-1</strain>
    </source>
</reference>
<evidence type="ECO:0000313" key="12">
    <source>
        <dbReference type="EMBL" id="KIJ95358.1"/>
    </source>
</evidence>
<evidence type="ECO:0000256" key="3">
    <source>
        <dbReference type="ARBA" id="ARBA00023024"/>
    </source>
</evidence>
<gene>
    <name evidence="12" type="ORF">K443DRAFT_134443</name>
</gene>
<dbReference type="Pfam" id="PF00704">
    <property type="entry name" value="Glyco_hydro_18"/>
    <property type="match status" value="1"/>
</dbReference>
<dbReference type="SUPFAM" id="SSF51445">
    <property type="entry name" value="(Trans)glycosidases"/>
    <property type="match status" value="1"/>
</dbReference>
<keyword evidence="5 7" id="KW-0326">Glycosidase</keyword>
<dbReference type="InterPro" id="IPR050314">
    <property type="entry name" value="Glycosyl_Hydrlase_18"/>
</dbReference>
<dbReference type="Gene3D" id="3.20.20.80">
    <property type="entry name" value="Glycosidases"/>
    <property type="match status" value="1"/>
</dbReference>
<dbReference type="OrthoDB" id="73875at2759"/>
<feature type="chain" id="PRO_5002206167" evidence="10">
    <location>
        <begin position="21"/>
        <end position="460"/>
    </location>
</feature>
<keyword evidence="13" id="KW-1185">Reference proteome</keyword>
<dbReference type="EMBL" id="KN838759">
    <property type="protein sequence ID" value="KIJ95358.1"/>
    <property type="molecule type" value="Genomic_DNA"/>
</dbReference>
<evidence type="ECO:0000256" key="5">
    <source>
        <dbReference type="ARBA" id="ARBA00023295"/>
    </source>
</evidence>
<evidence type="ECO:0000256" key="4">
    <source>
        <dbReference type="ARBA" id="ARBA00023277"/>
    </source>
</evidence>
<dbReference type="SMART" id="SM00636">
    <property type="entry name" value="Glyco_18"/>
    <property type="match status" value="1"/>
</dbReference>
<dbReference type="SUPFAM" id="SSF54556">
    <property type="entry name" value="Chitinase insertion domain"/>
    <property type="match status" value="1"/>
</dbReference>
<dbReference type="PROSITE" id="PS01095">
    <property type="entry name" value="GH18_1"/>
    <property type="match status" value="1"/>
</dbReference>
<keyword evidence="2 7" id="KW-0378">Hydrolase</keyword>
<dbReference type="STRING" id="1095629.A0A0C9X2A5"/>
<evidence type="ECO:0000256" key="10">
    <source>
        <dbReference type="SAM" id="SignalP"/>
    </source>
</evidence>
<dbReference type="GO" id="GO:0008843">
    <property type="term" value="F:endochitinase activity"/>
    <property type="evidence" value="ECO:0007669"/>
    <property type="project" value="UniProtKB-EC"/>
</dbReference>
<dbReference type="InterPro" id="IPR001223">
    <property type="entry name" value="Glyco_hydro18_cat"/>
</dbReference>
<dbReference type="InterPro" id="IPR001579">
    <property type="entry name" value="Glyco_hydro_18_chit_AS"/>
</dbReference>
<evidence type="ECO:0000256" key="8">
    <source>
        <dbReference type="RuleBase" id="RU004453"/>
    </source>
</evidence>
<comment type="similarity">
    <text evidence="8">Belongs to the glycosyl hydrolase 18 family.</text>
</comment>
<evidence type="ECO:0000256" key="2">
    <source>
        <dbReference type="ARBA" id="ARBA00022801"/>
    </source>
</evidence>
<organism evidence="12 13">
    <name type="scientific">Laccaria amethystina LaAM-08-1</name>
    <dbReference type="NCBI Taxonomy" id="1095629"/>
    <lineage>
        <taxon>Eukaryota</taxon>
        <taxon>Fungi</taxon>
        <taxon>Dikarya</taxon>
        <taxon>Basidiomycota</taxon>
        <taxon>Agaricomycotina</taxon>
        <taxon>Agaricomycetes</taxon>
        <taxon>Agaricomycetidae</taxon>
        <taxon>Agaricales</taxon>
        <taxon>Agaricineae</taxon>
        <taxon>Hydnangiaceae</taxon>
        <taxon>Laccaria</taxon>
    </lineage>
</organism>
<dbReference type="GO" id="GO:0000272">
    <property type="term" value="P:polysaccharide catabolic process"/>
    <property type="evidence" value="ECO:0007669"/>
    <property type="project" value="UniProtKB-KW"/>
</dbReference>
<comment type="catalytic activity">
    <reaction evidence="1">
        <text>Random endo-hydrolysis of N-acetyl-beta-D-glucosaminide (1-&gt;4)-beta-linkages in chitin and chitodextrins.</text>
        <dbReference type="EC" id="3.2.1.14"/>
    </reaction>
</comment>
<reference evidence="13" key="2">
    <citation type="submission" date="2015-01" db="EMBL/GenBank/DDBJ databases">
        <title>Evolutionary Origins and Diversification of the Mycorrhizal Mutualists.</title>
        <authorList>
            <consortium name="DOE Joint Genome Institute"/>
            <consortium name="Mycorrhizal Genomics Consortium"/>
            <person name="Kohler A."/>
            <person name="Kuo A."/>
            <person name="Nagy L.G."/>
            <person name="Floudas D."/>
            <person name="Copeland A."/>
            <person name="Barry K.W."/>
            <person name="Cichocki N."/>
            <person name="Veneault-Fourrey C."/>
            <person name="LaButti K."/>
            <person name="Lindquist E.A."/>
            <person name="Lipzen A."/>
            <person name="Lundell T."/>
            <person name="Morin E."/>
            <person name="Murat C."/>
            <person name="Riley R."/>
            <person name="Ohm R."/>
            <person name="Sun H."/>
            <person name="Tunlid A."/>
            <person name="Henrissat B."/>
            <person name="Grigoriev I.V."/>
            <person name="Hibbett D.S."/>
            <person name="Martin F."/>
        </authorList>
    </citation>
    <scope>NUCLEOTIDE SEQUENCE [LARGE SCALE GENOMIC DNA]</scope>
    <source>
        <strain evidence="13">LaAM-08-1</strain>
    </source>
</reference>
<evidence type="ECO:0000256" key="7">
    <source>
        <dbReference type="RuleBase" id="RU000489"/>
    </source>
</evidence>
<dbReference type="GO" id="GO:0005576">
    <property type="term" value="C:extracellular region"/>
    <property type="evidence" value="ECO:0007669"/>
    <property type="project" value="TreeGrafter"/>
</dbReference>
<dbReference type="Proteomes" id="UP000054477">
    <property type="component" value="Unassembled WGS sequence"/>
</dbReference>
<keyword evidence="6" id="KW-0624">Polysaccharide degradation</keyword>
<keyword evidence="10" id="KW-0732">Signal</keyword>
<dbReference type="PROSITE" id="PS51910">
    <property type="entry name" value="GH18_2"/>
    <property type="match status" value="1"/>
</dbReference>
<feature type="signal peptide" evidence="10">
    <location>
        <begin position="1"/>
        <end position="20"/>
    </location>
</feature>
<dbReference type="Gene3D" id="3.10.50.10">
    <property type="match status" value="1"/>
</dbReference>
<proteinExistence type="inferred from homology"/>
<sequence>MHRVLVSMFATLAALPLAFAMPYCGLVPPKPQPRSVAQSSGGNTTNGGNSSSPAQVLATGWYPGWLGGTLAPSNISWSKYNALTFAFAVTTNDPSVISLDAQSATLLPEFVTEAGNNGVSALLSIGGWTGSLYFSTAVGNAANRSAFVKAVTGLATKYNLDGIDFDWEYPNRQGIGCNAISPSDSSNFLAFLQQLKQDPVGSKLILSAAVGETPFMGANGTPMTDVSAFADVLDHIAIMNYDVWGSFSPTVGPNSPLDDSCAPTKAGSAVSAVKAWTSANFPANQVKKVCISPKPAYQTFFCKIALGVAAYGHSFHVTTSAALGSGNINLYPAFDKSQQPLGDSDTSTSASVLDPCGQPEGISGTFNFNGMIAHGFLNSNGTAANGIDYTFDNCSQTPFVYNPTAQTMISYDDARSFAAKGNYISSNGLLGFAVWHVAGDYNDILLDAISDAMGVDQICS</sequence>
<dbReference type="GO" id="GO:0006032">
    <property type="term" value="P:chitin catabolic process"/>
    <property type="evidence" value="ECO:0007669"/>
    <property type="project" value="UniProtKB-KW"/>
</dbReference>
<keyword evidence="3" id="KW-0146">Chitin degradation</keyword>
<dbReference type="InterPro" id="IPR011583">
    <property type="entry name" value="Chitinase_II/V-like_cat"/>
</dbReference>
<dbReference type="InterPro" id="IPR017853">
    <property type="entry name" value="GH"/>
</dbReference>
<dbReference type="AlphaFoldDB" id="A0A0C9X2A5"/>
<feature type="domain" description="GH18" evidence="11">
    <location>
        <begin position="56"/>
        <end position="456"/>
    </location>
</feature>
<accession>A0A0C9X2A5</accession>
<evidence type="ECO:0000313" key="13">
    <source>
        <dbReference type="Proteomes" id="UP000054477"/>
    </source>
</evidence>
<dbReference type="PANTHER" id="PTHR11177:SF317">
    <property type="entry name" value="CHITINASE 12-RELATED"/>
    <property type="match status" value="1"/>
</dbReference>